<keyword evidence="1" id="KW-0732">Signal</keyword>
<name>A0A4R7RHP8_9BACT</name>
<keyword evidence="3" id="KW-1185">Reference proteome</keyword>
<dbReference type="RefSeq" id="WP_133797693.1">
    <property type="nucleotide sequence ID" value="NZ_SOCA01000030.1"/>
</dbReference>
<feature type="chain" id="PRO_5020766877" description="Outer membrane beta-barrel porin/alpha-amylase" evidence="1">
    <location>
        <begin position="31"/>
        <end position="272"/>
    </location>
</feature>
<evidence type="ECO:0000256" key="1">
    <source>
        <dbReference type="SAM" id="SignalP"/>
    </source>
</evidence>
<reference evidence="2 3" key="1">
    <citation type="submission" date="2019-03" db="EMBL/GenBank/DDBJ databases">
        <title>Genomic Encyclopedia of Archaeal and Bacterial Type Strains, Phase II (KMG-II): from individual species to whole genera.</title>
        <authorList>
            <person name="Goeker M."/>
        </authorList>
    </citation>
    <scope>NUCLEOTIDE SEQUENCE [LARGE SCALE GENOMIC DNA]</scope>
    <source>
        <strain evidence="2 3">ATCC 25309</strain>
    </source>
</reference>
<organism evidence="2 3">
    <name type="scientific">Prosthecobacter fusiformis</name>
    <dbReference type="NCBI Taxonomy" id="48464"/>
    <lineage>
        <taxon>Bacteria</taxon>
        <taxon>Pseudomonadati</taxon>
        <taxon>Verrucomicrobiota</taxon>
        <taxon>Verrucomicrobiia</taxon>
        <taxon>Verrucomicrobiales</taxon>
        <taxon>Verrucomicrobiaceae</taxon>
        <taxon>Prosthecobacter</taxon>
    </lineage>
</organism>
<sequence>MNLLCPLQATIKNFLLAASVVTLAAGAAKAGTPAEVPVTTPPPPPFFSGTLSLLMDTHFVSYGQDIWGAGQSWEDPLFHPSLALNFNLTNNFTFFVGSWMDINDNNESNSSLGNRVQETDVWAGISYTVDKLKFTLINQYWNYGGNTEKIIDFRIDYAGMLNPYLLLHGRFDRGAAVNFGEGLVVQVGINPTTELGPVILSMPIALSYDTYDYHGGQAGFGFASAGLGATLPISKHVSLTASVDYFYTNDNVIVTNPDEGFIRGRAGVVISF</sequence>
<evidence type="ECO:0000313" key="3">
    <source>
        <dbReference type="Proteomes" id="UP000295662"/>
    </source>
</evidence>
<dbReference type="Proteomes" id="UP000295662">
    <property type="component" value="Unassembled WGS sequence"/>
</dbReference>
<accession>A0A4R7RHP8</accession>
<comment type="caution">
    <text evidence="2">The sequence shown here is derived from an EMBL/GenBank/DDBJ whole genome shotgun (WGS) entry which is preliminary data.</text>
</comment>
<dbReference type="EMBL" id="SOCA01000030">
    <property type="protein sequence ID" value="TDU62073.1"/>
    <property type="molecule type" value="Genomic_DNA"/>
</dbReference>
<gene>
    <name evidence="2" type="ORF">EI77_04774</name>
</gene>
<evidence type="ECO:0008006" key="4">
    <source>
        <dbReference type="Google" id="ProtNLM"/>
    </source>
</evidence>
<dbReference type="OrthoDB" id="185479at2"/>
<feature type="signal peptide" evidence="1">
    <location>
        <begin position="1"/>
        <end position="30"/>
    </location>
</feature>
<dbReference type="AlphaFoldDB" id="A0A4R7RHP8"/>
<evidence type="ECO:0000313" key="2">
    <source>
        <dbReference type="EMBL" id="TDU62073.1"/>
    </source>
</evidence>
<proteinExistence type="predicted"/>
<protein>
    <recommendedName>
        <fullName evidence="4">Outer membrane beta-barrel porin/alpha-amylase</fullName>
    </recommendedName>
</protein>